<dbReference type="Proteomes" id="UP000254889">
    <property type="component" value="Chromosome"/>
</dbReference>
<dbReference type="RefSeq" id="WP_115690574.1">
    <property type="nucleotide sequence ID" value="NZ_CP031417.1"/>
</dbReference>
<dbReference type="EMBL" id="CP031417">
    <property type="protein sequence ID" value="AXK80684.1"/>
    <property type="molecule type" value="Genomic_DNA"/>
</dbReference>
<evidence type="ECO:0000313" key="2">
    <source>
        <dbReference type="Proteomes" id="UP000254889"/>
    </source>
</evidence>
<keyword evidence="2" id="KW-1185">Reference proteome</keyword>
<evidence type="ECO:0000313" key="1">
    <source>
        <dbReference type="EMBL" id="AXK80684.1"/>
    </source>
</evidence>
<protein>
    <submittedName>
        <fullName evidence="1">Uncharacterized protein</fullName>
    </submittedName>
</protein>
<name>A0A345ZUT7_9HYPH</name>
<sequence>MDFAGLAAAFADRCDASLEANSLSAIADEDLSRALVAAIRVFAAKAQAGVTPALTHGNHALAATDGAIFATAVLEAVGIEVFELAAWQACSNVGSRRHIHEDARSEQ</sequence>
<dbReference type="AlphaFoldDB" id="A0A345ZUT7"/>
<accession>A0A345ZUT7</accession>
<proteinExistence type="predicted"/>
<gene>
    <name evidence="1" type="ORF">DW352_09280</name>
</gene>
<dbReference type="OrthoDB" id="8448865at2"/>
<reference evidence="1 2" key="1">
    <citation type="submission" date="2018-07" db="EMBL/GenBank/DDBJ databases">
        <authorList>
            <person name="Quirk P.G."/>
            <person name="Krulwich T.A."/>
        </authorList>
    </citation>
    <scope>NUCLEOTIDE SEQUENCE [LARGE SCALE GENOMIC DNA]</scope>
    <source>
        <strain evidence="1 2">CC-BB4</strain>
    </source>
</reference>
<organism evidence="1 2">
    <name type="scientific">Pseudolabrys taiwanensis</name>
    <dbReference type="NCBI Taxonomy" id="331696"/>
    <lineage>
        <taxon>Bacteria</taxon>
        <taxon>Pseudomonadati</taxon>
        <taxon>Pseudomonadota</taxon>
        <taxon>Alphaproteobacteria</taxon>
        <taxon>Hyphomicrobiales</taxon>
        <taxon>Xanthobacteraceae</taxon>
        <taxon>Pseudolabrys</taxon>
    </lineage>
</organism>
<dbReference type="KEGG" id="ptaw:DW352_09280"/>